<feature type="domain" description="Core-binding (CB)" evidence="11">
    <location>
        <begin position="8"/>
        <end position="113"/>
    </location>
</feature>
<evidence type="ECO:0000256" key="7">
    <source>
        <dbReference type="ARBA" id="ARBA00023172"/>
    </source>
</evidence>
<comment type="caution">
    <text evidence="12">The sequence shown here is derived from an EMBL/GenBank/DDBJ whole genome shotgun (WGS) entry which is preliminary data.</text>
</comment>
<dbReference type="SUPFAM" id="SSF56349">
    <property type="entry name" value="DNA breaking-rejoining enzymes"/>
    <property type="match status" value="1"/>
</dbReference>
<keyword evidence="13" id="KW-1185">Reference proteome</keyword>
<dbReference type="Gene3D" id="1.10.443.10">
    <property type="entry name" value="Intergrase catalytic core"/>
    <property type="match status" value="1"/>
</dbReference>
<name>A0ABV1DWK1_9FIRM</name>
<proteinExistence type="predicted"/>
<dbReference type="PROSITE" id="PS51900">
    <property type="entry name" value="CB"/>
    <property type="match status" value="1"/>
</dbReference>
<evidence type="ECO:0000256" key="5">
    <source>
        <dbReference type="ARBA" id="ARBA00022908"/>
    </source>
</evidence>
<keyword evidence="3" id="KW-0132">Cell division</keyword>
<dbReference type="PANTHER" id="PTHR30349">
    <property type="entry name" value="PHAGE INTEGRASE-RELATED"/>
    <property type="match status" value="1"/>
</dbReference>
<gene>
    <name evidence="12" type="ORF">WMO26_01245</name>
</gene>
<keyword evidence="6 9" id="KW-0238">DNA-binding</keyword>
<dbReference type="PANTHER" id="PTHR30349:SF77">
    <property type="entry name" value="TYROSINE RECOMBINASE XERC"/>
    <property type="match status" value="1"/>
</dbReference>
<evidence type="ECO:0000256" key="2">
    <source>
        <dbReference type="ARBA" id="ARBA00022490"/>
    </source>
</evidence>
<evidence type="ECO:0000313" key="12">
    <source>
        <dbReference type="EMBL" id="MEQ2439447.1"/>
    </source>
</evidence>
<protein>
    <submittedName>
        <fullName evidence="12">Tyrosine recombinase XerC</fullName>
    </submittedName>
</protein>
<dbReference type="InterPro" id="IPR044068">
    <property type="entry name" value="CB"/>
</dbReference>
<dbReference type="Pfam" id="PF00589">
    <property type="entry name" value="Phage_integrase"/>
    <property type="match status" value="1"/>
</dbReference>
<reference evidence="12 13" key="1">
    <citation type="submission" date="2024-03" db="EMBL/GenBank/DDBJ databases">
        <title>Human intestinal bacterial collection.</title>
        <authorList>
            <person name="Pauvert C."/>
            <person name="Hitch T.C.A."/>
            <person name="Clavel T."/>
        </authorList>
    </citation>
    <scope>NUCLEOTIDE SEQUENCE [LARGE SCALE GENOMIC DNA]</scope>
    <source>
        <strain evidence="12 13">CLA-JM-H44</strain>
    </source>
</reference>
<accession>A0ABV1DWK1</accession>
<dbReference type="Gene3D" id="1.10.150.130">
    <property type="match status" value="1"/>
</dbReference>
<feature type="domain" description="Tyr recombinase" evidence="10">
    <location>
        <begin position="138"/>
        <end position="320"/>
    </location>
</feature>
<dbReference type="InterPro" id="IPR010998">
    <property type="entry name" value="Integrase_recombinase_N"/>
</dbReference>
<comment type="subcellular location">
    <subcellularLocation>
        <location evidence="1">Cytoplasm</location>
    </subcellularLocation>
</comment>
<keyword evidence="4" id="KW-0159">Chromosome partition</keyword>
<keyword evidence="7" id="KW-0233">DNA recombination</keyword>
<dbReference type="RefSeq" id="WP_349217707.1">
    <property type="nucleotide sequence ID" value="NZ_JBBMFD010000001.1"/>
</dbReference>
<keyword evidence="2" id="KW-0963">Cytoplasm</keyword>
<evidence type="ECO:0000256" key="4">
    <source>
        <dbReference type="ARBA" id="ARBA00022829"/>
    </source>
</evidence>
<evidence type="ECO:0000256" key="9">
    <source>
        <dbReference type="PROSITE-ProRule" id="PRU01248"/>
    </source>
</evidence>
<keyword evidence="8" id="KW-0131">Cell cycle</keyword>
<evidence type="ECO:0000259" key="11">
    <source>
        <dbReference type="PROSITE" id="PS51900"/>
    </source>
</evidence>
<dbReference type="Proteomes" id="UP001489509">
    <property type="component" value="Unassembled WGS sequence"/>
</dbReference>
<organism evidence="12 13">
    <name type="scientific">Solibaculum intestinale</name>
    <dbReference type="NCBI Taxonomy" id="3133165"/>
    <lineage>
        <taxon>Bacteria</taxon>
        <taxon>Bacillati</taxon>
        <taxon>Bacillota</taxon>
        <taxon>Clostridia</taxon>
        <taxon>Eubacteriales</taxon>
        <taxon>Oscillospiraceae</taxon>
        <taxon>Solibaculum</taxon>
    </lineage>
</organism>
<evidence type="ECO:0000256" key="6">
    <source>
        <dbReference type="ARBA" id="ARBA00023125"/>
    </source>
</evidence>
<dbReference type="PROSITE" id="PS51898">
    <property type="entry name" value="TYR_RECOMBINASE"/>
    <property type="match status" value="1"/>
</dbReference>
<dbReference type="InterPro" id="IPR013762">
    <property type="entry name" value="Integrase-like_cat_sf"/>
</dbReference>
<evidence type="ECO:0000259" key="10">
    <source>
        <dbReference type="PROSITE" id="PS51898"/>
    </source>
</evidence>
<evidence type="ECO:0000313" key="13">
    <source>
        <dbReference type="Proteomes" id="UP001489509"/>
    </source>
</evidence>
<dbReference type="InterPro" id="IPR011010">
    <property type="entry name" value="DNA_brk_join_enz"/>
</dbReference>
<dbReference type="InterPro" id="IPR050090">
    <property type="entry name" value="Tyrosine_recombinase_XerCD"/>
</dbReference>
<evidence type="ECO:0000256" key="8">
    <source>
        <dbReference type="ARBA" id="ARBA00023306"/>
    </source>
</evidence>
<dbReference type="EMBL" id="JBBMFD010000001">
    <property type="protein sequence ID" value="MEQ2439447.1"/>
    <property type="molecule type" value="Genomic_DNA"/>
</dbReference>
<evidence type="ECO:0000256" key="1">
    <source>
        <dbReference type="ARBA" id="ARBA00004496"/>
    </source>
</evidence>
<sequence length="336" mass="38731">MASHNIYEQASVPIRNFLGYLETTRNKSPSTVEEYFMDLRTFFRFIKWQRGLVPKDADFETIPIDDVDIDLIRSVTLTDAYEFFRYARVERHNQAAARARKVSSLKSFFQYLTVKAPESMRLEENPVKELDVPHQRKSLPKYLTLEQSLELLNSVDGAHKERDYCILTLLLNCGLRLSELVGLNGKDIRTDHTMRVVGKGNKERTVYLNQACLDALDRYWKVRAEEIKVIVDREALFLSSRGKRISPKTVQAMVYANLKKIGLDGQGYSVHKLRHTAATLMYQHGNVDIRALKEILGHENLATTEIYTHIVDEQLQKAVDANPLAHVKPRKEKEPE</sequence>
<dbReference type="InterPro" id="IPR002104">
    <property type="entry name" value="Integrase_catalytic"/>
</dbReference>
<keyword evidence="5" id="KW-0229">DNA integration</keyword>
<evidence type="ECO:0000256" key="3">
    <source>
        <dbReference type="ARBA" id="ARBA00022618"/>
    </source>
</evidence>